<comment type="caution">
    <text evidence="10">The sequence shown here is derived from an EMBL/GenBank/DDBJ whole genome shotgun (WGS) entry which is preliminary data.</text>
</comment>
<feature type="transmembrane region" description="Helical" evidence="8">
    <location>
        <begin position="52"/>
        <end position="69"/>
    </location>
</feature>
<name>A0ABU8W448_9BURK</name>
<dbReference type="Gene3D" id="1.10.287.70">
    <property type="match status" value="1"/>
</dbReference>
<dbReference type="Proteomes" id="UP001363010">
    <property type="component" value="Unassembled WGS sequence"/>
</dbReference>
<evidence type="ECO:0000256" key="8">
    <source>
        <dbReference type="SAM" id="Phobius"/>
    </source>
</evidence>
<feature type="domain" description="Potassium channel" evidence="9">
    <location>
        <begin position="29"/>
        <end position="100"/>
    </location>
</feature>
<dbReference type="InterPro" id="IPR013099">
    <property type="entry name" value="K_chnl_dom"/>
</dbReference>
<keyword evidence="6 8" id="KW-0472">Membrane</keyword>
<keyword evidence="3 8" id="KW-0812">Transmembrane</keyword>
<dbReference type="SUPFAM" id="SSF81324">
    <property type="entry name" value="Voltage-gated potassium channels"/>
    <property type="match status" value="1"/>
</dbReference>
<reference evidence="10 11" key="1">
    <citation type="submission" date="2024-03" db="EMBL/GenBank/DDBJ databases">
        <title>Novel species of the genus Variovorax.</title>
        <authorList>
            <person name="Liu Q."/>
            <person name="Xin Y.-H."/>
        </authorList>
    </citation>
    <scope>NUCLEOTIDE SEQUENCE [LARGE SCALE GENOMIC DNA]</scope>
    <source>
        <strain evidence="10 11">KACC 18501</strain>
    </source>
</reference>
<evidence type="ECO:0000256" key="1">
    <source>
        <dbReference type="ARBA" id="ARBA00004141"/>
    </source>
</evidence>
<evidence type="ECO:0000256" key="7">
    <source>
        <dbReference type="ARBA" id="ARBA00023303"/>
    </source>
</evidence>
<dbReference type="PANTHER" id="PTHR11003:SF291">
    <property type="entry name" value="IP11374P"/>
    <property type="match status" value="1"/>
</dbReference>
<evidence type="ECO:0000256" key="6">
    <source>
        <dbReference type="ARBA" id="ARBA00023136"/>
    </source>
</evidence>
<dbReference type="GO" id="GO:0034220">
    <property type="term" value="P:monoatomic ion transmembrane transport"/>
    <property type="evidence" value="ECO:0007669"/>
    <property type="project" value="UniProtKB-KW"/>
</dbReference>
<proteinExistence type="predicted"/>
<keyword evidence="11" id="KW-1185">Reference proteome</keyword>
<keyword evidence="2" id="KW-0813">Transport</keyword>
<organism evidence="10 11">
    <name type="scientific">Variovorax humicola</name>
    <dbReference type="NCBI Taxonomy" id="1769758"/>
    <lineage>
        <taxon>Bacteria</taxon>
        <taxon>Pseudomonadati</taxon>
        <taxon>Pseudomonadota</taxon>
        <taxon>Betaproteobacteria</taxon>
        <taxon>Burkholderiales</taxon>
        <taxon>Comamonadaceae</taxon>
        <taxon>Variovorax</taxon>
    </lineage>
</organism>
<comment type="subcellular location">
    <subcellularLocation>
        <location evidence="1">Membrane</location>
        <topology evidence="1">Multi-pass membrane protein</topology>
    </subcellularLocation>
</comment>
<evidence type="ECO:0000259" key="9">
    <source>
        <dbReference type="Pfam" id="PF07885"/>
    </source>
</evidence>
<dbReference type="InterPro" id="IPR003280">
    <property type="entry name" value="2pore_dom_K_chnl"/>
</dbReference>
<gene>
    <name evidence="10" type="ORF">WKW80_22820</name>
</gene>
<evidence type="ECO:0000256" key="3">
    <source>
        <dbReference type="ARBA" id="ARBA00022692"/>
    </source>
</evidence>
<keyword evidence="4 8" id="KW-1133">Transmembrane helix</keyword>
<evidence type="ECO:0000256" key="2">
    <source>
        <dbReference type="ARBA" id="ARBA00022448"/>
    </source>
</evidence>
<dbReference type="PANTHER" id="PTHR11003">
    <property type="entry name" value="POTASSIUM CHANNEL, SUBFAMILY K"/>
    <property type="match status" value="1"/>
</dbReference>
<dbReference type="RefSeq" id="WP_340365858.1">
    <property type="nucleotide sequence ID" value="NZ_JBBKZV010000017.1"/>
</dbReference>
<evidence type="ECO:0000256" key="5">
    <source>
        <dbReference type="ARBA" id="ARBA00023065"/>
    </source>
</evidence>
<keyword evidence="5" id="KW-0406">Ion transport</keyword>
<sequence>MTNSKTLKSRFIHELWRGLGIVWPILSALLVLTALLGVLVAKLEGWPLGDGLYFSFVTGLTIGYGDLVPRAAFTRLLAILIGLCGIFLTGLVVAVGVQALRIALDSVDDE</sequence>
<accession>A0ABU8W448</accession>
<feature type="transmembrane region" description="Helical" evidence="8">
    <location>
        <begin position="76"/>
        <end position="100"/>
    </location>
</feature>
<protein>
    <submittedName>
        <fullName evidence="10">Potassium channel family protein</fullName>
    </submittedName>
</protein>
<dbReference type="Pfam" id="PF07885">
    <property type="entry name" value="Ion_trans_2"/>
    <property type="match status" value="1"/>
</dbReference>
<dbReference type="EMBL" id="JBBKZV010000017">
    <property type="protein sequence ID" value="MEJ8824831.1"/>
    <property type="molecule type" value="Genomic_DNA"/>
</dbReference>
<feature type="transmembrane region" description="Helical" evidence="8">
    <location>
        <begin position="21"/>
        <end position="40"/>
    </location>
</feature>
<evidence type="ECO:0000313" key="10">
    <source>
        <dbReference type="EMBL" id="MEJ8824831.1"/>
    </source>
</evidence>
<keyword evidence="7 10" id="KW-0407">Ion channel</keyword>
<evidence type="ECO:0000313" key="11">
    <source>
        <dbReference type="Proteomes" id="UP001363010"/>
    </source>
</evidence>
<evidence type="ECO:0000256" key="4">
    <source>
        <dbReference type="ARBA" id="ARBA00022989"/>
    </source>
</evidence>